<dbReference type="InterPro" id="IPR052003">
    <property type="entry name" value="HR_DNA-Binding_Protein"/>
</dbReference>
<feature type="compositionally biased region" description="Acidic residues" evidence="2">
    <location>
        <begin position="164"/>
        <end position="186"/>
    </location>
</feature>
<evidence type="ECO:0000256" key="1">
    <source>
        <dbReference type="SAM" id="Coils"/>
    </source>
</evidence>
<dbReference type="PANTHER" id="PTHR15361:SF5">
    <property type="entry name" value="C3H1-TYPE DOMAIN-CONTAINING PROTEIN"/>
    <property type="match status" value="1"/>
</dbReference>
<dbReference type="Pfam" id="PF20917">
    <property type="entry name" value="AsnRS_N"/>
    <property type="match status" value="1"/>
</dbReference>
<dbReference type="GO" id="GO:0003697">
    <property type="term" value="F:single-stranded DNA binding"/>
    <property type="evidence" value="ECO:0007669"/>
    <property type="project" value="TreeGrafter"/>
</dbReference>
<proteinExistence type="predicted"/>
<reference evidence="5" key="1">
    <citation type="submission" date="2020-05" db="EMBL/GenBank/DDBJ databases">
        <title>Phylogenomic resolution of chytrid fungi.</title>
        <authorList>
            <person name="Stajich J.E."/>
            <person name="Amses K."/>
            <person name="Simmons R."/>
            <person name="Seto K."/>
            <person name="Myers J."/>
            <person name="Bonds A."/>
            <person name="Quandt C.A."/>
            <person name="Barry K."/>
            <person name="Liu P."/>
            <person name="Grigoriev I."/>
            <person name="Longcore J.E."/>
            <person name="James T.Y."/>
        </authorList>
    </citation>
    <scope>NUCLEOTIDE SEQUENCE</scope>
    <source>
        <strain evidence="5">JEL0513</strain>
    </source>
</reference>
<dbReference type="EMBL" id="JADGJH010004134">
    <property type="protein sequence ID" value="KAJ3087095.1"/>
    <property type="molecule type" value="Genomic_DNA"/>
</dbReference>
<dbReference type="AlphaFoldDB" id="A0AAD5SP42"/>
<accession>A0AAD5SP42</accession>
<name>A0AAD5SP42_9FUNG</name>
<dbReference type="InterPro" id="IPR048952">
    <property type="entry name" value="AsnRS_N"/>
</dbReference>
<feature type="non-terminal residue" evidence="5">
    <location>
        <position position="512"/>
    </location>
</feature>
<protein>
    <submittedName>
        <fullName evidence="5">Uncharacterized protein</fullName>
    </submittedName>
</protein>
<evidence type="ECO:0000313" key="5">
    <source>
        <dbReference type="EMBL" id="KAJ3087095.1"/>
    </source>
</evidence>
<dbReference type="Gene3D" id="3.30.1910.20">
    <property type="entry name" value="asparaginyl-tRNA synthetase, N-terminal domain"/>
    <property type="match status" value="1"/>
</dbReference>
<dbReference type="PANTHER" id="PTHR15361">
    <property type="entry name" value="RAD51/NUKS-INTERACTING PROTEIN"/>
    <property type="match status" value="1"/>
</dbReference>
<keyword evidence="6" id="KW-1185">Reference proteome</keyword>
<keyword evidence="1" id="KW-0175">Coiled coil</keyword>
<feature type="region of interest" description="Disordered" evidence="2">
    <location>
        <begin position="1"/>
        <end position="224"/>
    </location>
</feature>
<evidence type="ECO:0000259" key="4">
    <source>
        <dbReference type="Pfam" id="PF20917"/>
    </source>
</evidence>
<feature type="compositionally biased region" description="Acidic residues" evidence="2">
    <location>
        <begin position="63"/>
        <end position="112"/>
    </location>
</feature>
<comment type="caution">
    <text evidence="5">The sequence shown here is derived from an EMBL/GenBank/DDBJ whole genome shotgun (WGS) entry which is preliminary data.</text>
</comment>
<dbReference type="InterPro" id="IPR012340">
    <property type="entry name" value="NA-bd_OB-fold"/>
</dbReference>
<dbReference type="InterPro" id="IPR004365">
    <property type="entry name" value="NA-bd_OB_tRNA"/>
</dbReference>
<sequence>MTSQDDQAAESGSGGDGAVERQANNVIQASEVAGKVAEVAKGNDVDLGLTKEKDKVTVKEGEEEKQEEAGDGDGEEESEEAEEGESDESEFDDDSSDDEDVYSDGDDSDDEDFGRPPAKTKARAKGRMAPGRPGRPPGRKPKAETPLRSSTRTAAKRRRTARDDSDDEDEEEEEEEEEDEEEEEEKQEEKPRPKRGRKPKAAKPNDSRDDNDDNDDPAANIDGVAPEQAKIILKANASQLKDMLKRNYQICSGNKSDLQERIFVCIRDGCFPKCPKCSTGRLRLSTKSTRGGALECPGYVDDDGSFRHCGFWEGKEGDADDFKIERPAWFFCEIESQQIMEKENKSQIHVCEISGHDTSGAGTEKMPFKTTLRAMQESKGSDNIRIVVRKDLVEGFKEISGAGKKKAKKLWETEEKKRIKAEEQKIKDAAEKAARAEEDAKKLEEAKSIILVNDCSLGVPTKIKIGQGAKHRGTRIVVNGWVHQLRVQGKDLIFLVLRDGTGHLQCTLKGRL</sequence>
<dbReference type="Pfam" id="PF01336">
    <property type="entry name" value="tRNA_anti-codon"/>
    <property type="match status" value="1"/>
</dbReference>
<feature type="coiled-coil region" evidence="1">
    <location>
        <begin position="412"/>
        <end position="453"/>
    </location>
</feature>
<dbReference type="Proteomes" id="UP001211907">
    <property type="component" value="Unassembled WGS sequence"/>
</dbReference>
<feature type="domain" description="OB" evidence="3">
    <location>
        <begin position="477"/>
        <end position="509"/>
    </location>
</feature>
<dbReference type="GO" id="GO:0003690">
    <property type="term" value="F:double-stranded DNA binding"/>
    <property type="evidence" value="ECO:0007669"/>
    <property type="project" value="TreeGrafter"/>
</dbReference>
<dbReference type="Gene3D" id="3.90.640.80">
    <property type="match status" value="1"/>
</dbReference>
<dbReference type="SUPFAM" id="SSF50249">
    <property type="entry name" value="Nucleic acid-binding proteins"/>
    <property type="match status" value="1"/>
</dbReference>
<evidence type="ECO:0000256" key="2">
    <source>
        <dbReference type="SAM" id="MobiDB-lite"/>
    </source>
</evidence>
<gene>
    <name evidence="5" type="ORF">HK100_008483</name>
</gene>
<dbReference type="Gene3D" id="2.40.50.140">
    <property type="entry name" value="Nucleic acid-binding proteins"/>
    <property type="match status" value="1"/>
</dbReference>
<feature type="domain" description="Asparagine--tRNA ligase N-terminal" evidence="4">
    <location>
        <begin position="363"/>
        <end position="457"/>
    </location>
</feature>
<dbReference type="GO" id="GO:0000724">
    <property type="term" value="P:double-strand break repair via homologous recombination"/>
    <property type="evidence" value="ECO:0007669"/>
    <property type="project" value="TreeGrafter"/>
</dbReference>
<evidence type="ECO:0000259" key="3">
    <source>
        <dbReference type="Pfam" id="PF01336"/>
    </source>
</evidence>
<feature type="compositionally biased region" description="Basic residues" evidence="2">
    <location>
        <begin position="192"/>
        <end position="201"/>
    </location>
</feature>
<organism evidence="5 6">
    <name type="scientific">Physocladia obscura</name>
    <dbReference type="NCBI Taxonomy" id="109957"/>
    <lineage>
        <taxon>Eukaryota</taxon>
        <taxon>Fungi</taxon>
        <taxon>Fungi incertae sedis</taxon>
        <taxon>Chytridiomycota</taxon>
        <taxon>Chytridiomycota incertae sedis</taxon>
        <taxon>Chytridiomycetes</taxon>
        <taxon>Chytridiales</taxon>
        <taxon>Chytriomycetaceae</taxon>
        <taxon>Physocladia</taxon>
    </lineage>
</organism>
<dbReference type="GO" id="GO:0036297">
    <property type="term" value="P:interstrand cross-link repair"/>
    <property type="evidence" value="ECO:0007669"/>
    <property type="project" value="TreeGrafter"/>
</dbReference>
<evidence type="ECO:0000313" key="6">
    <source>
        <dbReference type="Proteomes" id="UP001211907"/>
    </source>
</evidence>
<feature type="compositionally biased region" description="Basic and acidic residues" evidence="2">
    <location>
        <begin position="41"/>
        <end position="62"/>
    </location>
</feature>